<comment type="caution">
    <text evidence="1">The sequence shown here is derived from an EMBL/GenBank/DDBJ whole genome shotgun (WGS) entry which is preliminary data.</text>
</comment>
<dbReference type="EMBL" id="CAJVPA010000024">
    <property type="protein sequence ID" value="CAG8245536.1"/>
    <property type="molecule type" value="Genomic_DNA"/>
</dbReference>
<gene>
    <name evidence="1" type="ORF">PSALAMII_LOCUS643</name>
</gene>
<name>A0A9W4IAG2_9EURO</name>
<reference evidence="1" key="1">
    <citation type="submission" date="2021-07" db="EMBL/GenBank/DDBJ databases">
        <authorList>
            <person name="Branca A.L. A."/>
        </authorList>
    </citation>
    <scope>NUCLEOTIDE SEQUENCE</scope>
</reference>
<evidence type="ECO:0000313" key="1">
    <source>
        <dbReference type="EMBL" id="CAG8245536.1"/>
    </source>
</evidence>
<dbReference type="AlphaFoldDB" id="A0A9W4IAG2"/>
<evidence type="ECO:0000313" key="2">
    <source>
        <dbReference type="Proteomes" id="UP001152646"/>
    </source>
</evidence>
<proteinExistence type="predicted"/>
<dbReference type="Proteomes" id="UP001152646">
    <property type="component" value="Unassembled WGS sequence"/>
</dbReference>
<protein>
    <submittedName>
        <fullName evidence="1">Uncharacterized protein</fullName>
    </submittedName>
</protein>
<accession>A0A9W4IAG2</accession>
<dbReference type="OrthoDB" id="542841at2759"/>
<sequence length="116" mass="13403">MEDIVQIVRQIGQQQAQNAYYRDCYALFKLLQDLTEHTSNELQRLHKTGTERSNNSVHQVLQNFQDTICTLVEKACQAQAECEEFCSVNASFSARDVLEPIRRMYTDPQVSSQSRD</sequence>
<organism evidence="1 2">
    <name type="scientific">Penicillium salamii</name>
    <dbReference type="NCBI Taxonomy" id="1612424"/>
    <lineage>
        <taxon>Eukaryota</taxon>
        <taxon>Fungi</taxon>
        <taxon>Dikarya</taxon>
        <taxon>Ascomycota</taxon>
        <taxon>Pezizomycotina</taxon>
        <taxon>Eurotiomycetes</taxon>
        <taxon>Eurotiomycetidae</taxon>
        <taxon>Eurotiales</taxon>
        <taxon>Aspergillaceae</taxon>
        <taxon>Penicillium</taxon>
    </lineage>
</organism>